<evidence type="ECO:0000313" key="2">
    <source>
        <dbReference type="Proteomes" id="UP000768646"/>
    </source>
</evidence>
<proteinExistence type="predicted"/>
<organism evidence="1 2">
    <name type="scientific">Pneumocystis oryctolagi</name>
    <dbReference type="NCBI Taxonomy" id="42067"/>
    <lineage>
        <taxon>Eukaryota</taxon>
        <taxon>Fungi</taxon>
        <taxon>Dikarya</taxon>
        <taxon>Ascomycota</taxon>
        <taxon>Taphrinomycotina</taxon>
        <taxon>Pneumocystomycetes</taxon>
        <taxon>Pneumocystaceae</taxon>
        <taxon>Pneumocystis</taxon>
    </lineage>
</organism>
<evidence type="ECO:0000313" key="1">
    <source>
        <dbReference type="EMBL" id="KAG4305741.1"/>
    </source>
</evidence>
<keyword evidence="2" id="KW-1185">Reference proteome</keyword>
<sequence>MDLDIDALLESETVYHREDEGGKDVSELMQRWISERTAPELLPFETALLERIIERIRQQISFFFRRKRTRIVEMEIGKDIKTNFRMILIQMEIERIKYMIRSYLQTRIYKLDKYALYILQKPESLACLSSLEKEYLEKHQKILMDYYTSTILNHLPEKLRRLDDTQGGVSMSKLISIVEKPDMDAAVFCRVVNTIEHDIPINKNESITLDKGNIYLLKYKLIRSFLFSGDIELI</sequence>
<protein>
    <submittedName>
        <fullName evidence="1">Uncharacterized protein</fullName>
    </submittedName>
</protein>
<name>A0ACB7CDU2_9ASCO</name>
<accession>A0ACB7CDU2</accession>
<gene>
    <name evidence="1" type="ORF">PORY_000651</name>
</gene>
<comment type="caution">
    <text evidence="1">The sequence shown here is derived from an EMBL/GenBank/DDBJ whole genome shotgun (WGS) entry which is preliminary data.</text>
</comment>
<reference evidence="1 2" key="1">
    <citation type="journal article" date="2021" name="Commun. Biol.">
        <title>Genomic insights into the host specific adaptation of the Pneumocystis genus.</title>
        <authorList>
            <person name="Cisse O.H."/>
            <person name="Ma L."/>
            <person name="Dekker J.P."/>
            <person name="Khil P.P."/>
            <person name="Youn J.-H."/>
            <person name="Brenchley J.M."/>
            <person name="Blair R."/>
            <person name="Pahar B."/>
            <person name="Chabe M."/>
            <person name="Van Rompay K.K.A."/>
            <person name="Keesler R."/>
            <person name="Sukura A."/>
            <person name="Hirsch V."/>
            <person name="Kutty G."/>
            <person name="Liu Y."/>
            <person name="Peng L."/>
            <person name="Chen J."/>
            <person name="Song J."/>
            <person name="Weissenbacher-Lang C."/>
            <person name="Xu J."/>
            <person name="Upham N.S."/>
            <person name="Stajich J.E."/>
            <person name="Cuomo C.A."/>
            <person name="Cushion M.T."/>
            <person name="Kovacs J.A."/>
        </authorList>
    </citation>
    <scope>NUCLEOTIDE SEQUENCE [LARGE SCALE GENOMIC DNA]</scope>
    <source>
        <strain evidence="1 2">RABM</strain>
    </source>
</reference>
<dbReference type="Proteomes" id="UP000768646">
    <property type="component" value="Unassembled WGS sequence"/>
</dbReference>
<dbReference type="EMBL" id="JABTEG010000002">
    <property type="protein sequence ID" value="KAG4305741.1"/>
    <property type="molecule type" value="Genomic_DNA"/>
</dbReference>